<proteinExistence type="predicted"/>
<dbReference type="AlphaFoldDB" id="A0A8H7QI26"/>
<organism evidence="2 3">
    <name type="scientific">Mucor plumbeus</name>
    <dbReference type="NCBI Taxonomy" id="97098"/>
    <lineage>
        <taxon>Eukaryota</taxon>
        <taxon>Fungi</taxon>
        <taxon>Fungi incertae sedis</taxon>
        <taxon>Mucoromycota</taxon>
        <taxon>Mucoromycotina</taxon>
        <taxon>Mucoromycetes</taxon>
        <taxon>Mucorales</taxon>
        <taxon>Mucorineae</taxon>
        <taxon>Mucoraceae</taxon>
        <taxon>Mucor</taxon>
    </lineage>
</organism>
<feature type="compositionally biased region" description="Low complexity" evidence="1">
    <location>
        <begin position="160"/>
        <end position="188"/>
    </location>
</feature>
<dbReference type="OrthoDB" id="2270433at2759"/>
<evidence type="ECO:0000313" key="2">
    <source>
        <dbReference type="EMBL" id="KAG2192120.1"/>
    </source>
</evidence>
<feature type="region of interest" description="Disordered" evidence="1">
    <location>
        <begin position="105"/>
        <end position="126"/>
    </location>
</feature>
<evidence type="ECO:0000313" key="3">
    <source>
        <dbReference type="Proteomes" id="UP000650833"/>
    </source>
</evidence>
<name>A0A8H7QI26_9FUNG</name>
<feature type="region of interest" description="Disordered" evidence="1">
    <location>
        <begin position="160"/>
        <end position="190"/>
    </location>
</feature>
<evidence type="ECO:0000256" key="1">
    <source>
        <dbReference type="SAM" id="MobiDB-lite"/>
    </source>
</evidence>
<accession>A0A8H7QI26</accession>
<protein>
    <submittedName>
        <fullName evidence="2">Uncharacterized protein</fullName>
    </submittedName>
</protein>
<dbReference type="EMBL" id="JAEPRC010000755">
    <property type="protein sequence ID" value="KAG2192120.1"/>
    <property type="molecule type" value="Genomic_DNA"/>
</dbReference>
<dbReference type="Proteomes" id="UP000650833">
    <property type="component" value="Unassembled WGS sequence"/>
</dbReference>
<reference evidence="2" key="1">
    <citation type="submission" date="2020-12" db="EMBL/GenBank/DDBJ databases">
        <title>Metabolic potential, ecology and presence of endohyphal bacteria is reflected in genomic diversity of Mucoromycotina.</title>
        <authorList>
            <person name="Muszewska A."/>
            <person name="Okrasinska A."/>
            <person name="Steczkiewicz K."/>
            <person name="Drgas O."/>
            <person name="Orlowska M."/>
            <person name="Perlinska-Lenart U."/>
            <person name="Aleksandrzak-Piekarczyk T."/>
            <person name="Szatraj K."/>
            <person name="Zielenkiewicz U."/>
            <person name="Pilsyk S."/>
            <person name="Malc E."/>
            <person name="Mieczkowski P."/>
            <person name="Kruszewska J.S."/>
            <person name="Biernat P."/>
            <person name="Pawlowska J."/>
        </authorList>
    </citation>
    <scope>NUCLEOTIDE SEQUENCE</scope>
    <source>
        <strain evidence="2">CBS 226.32</strain>
    </source>
</reference>
<sequence length="200" mass="22280">MSDHNNNNNNSNNNNNNTFQRKIKKFSKFITTKVKEKTLSKSQIQVEEDQEDEDEIFQDSIIARRHSSYIHQPVREPTAIPAITRDQAILKQDLYQHYHTMPPATLPTTSALSPPPRQTKSKTVSGDKANLITKPCLSRSNTLGCHTPIKNPSLAPIHHSSFSSTTMSSSSSSYNITSPPSSTSLSSLKSQCNVNRTLIN</sequence>
<gene>
    <name evidence="2" type="ORF">INT46_006902</name>
</gene>
<comment type="caution">
    <text evidence="2">The sequence shown here is derived from an EMBL/GenBank/DDBJ whole genome shotgun (WGS) entry which is preliminary data.</text>
</comment>
<keyword evidence="3" id="KW-1185">Reference proteome</keyword>